<accession>A0A381YZ76</accession>
<feature type="region of interest" description="Disordered" evidence="1">
    <location>
        <begin position="40"/>
        <end position="64"/>
    </location>
</feature>
<dbReference type="PANTHER" id="PTHR34861">
    <property type="match status" value="1"/>
</dbReference>
<evidence type="ECO:0000313" key="2">
    <source>
        <dbReference type="EMBL" id="SVA81932.1"/>
    </source>
</evidence>
<gene>
    <name evidence="2" type="ORF">METZ01_LOCUS134786</name>
</gene>
<dbReference type="GO" id="GO:0019441">
    <property type="term" value="P:L-tryptophan catabolic process to kynurenine"/>
    <property type="evidence" value="ECO:0007669"/>
    <property type="project" value="InterPro"/>
</dbReference>
<dbReference type="EMBL" id="UINC01019356">
    <property type="protein sequence ID" value="SVA81932.1"/>
    <property type="molecule type" value="Genomic_DNA"/>
</dbReference>
<dbReference type="GO" id="GO:0004061">
    <property type="term" value="F:arylformamidase activity"/>
    <property type="evidence" value="ECO:0007669"/>
    <property type="project" value="InterPro"/>
</dbReference>
<proteinExistence type="predicted"/>
<organism evidence="2">
    <name type="scientific">marine metagenome</name>
    <dbReference type="NCBI Taxonomy" id="408172"/>
    <lineage>
        <taxon>unclassified sequences</taxon>
        <taxon>metagenomes</taxon>
        <taxon>ecological metagenomes</taxon>
    </lineage>
</organism>
<dbReference type="InterPro" id="IPR037175">
    <property type="entry name" value="KFase_sf"/>
</dbReference>
<evidence type="ECO:0000256" key="1">
    <source>
        <dbReference type="SAM" id="MobiDB-lite"/>
    </source>
</evidence>
<dbReference type="Gene3D" id="3.50.30.50">
    <property type="entry name" value="Putative cyclase"/>
    <property type="match status" value="1"/>
</dbReference>
<sequence>VAGGAAALGTQGTAWTGVRTPAAQAPDGLLPSELLTRHAAGSSVSTVSRPAAQTDPRMPSAEEVASWYTDRRNWGRWGDDDQKGAINLITPEKSAGAAGLVRSGRKVSASRVFEPEQHFMRKSPRPGGAGAVVDYYGFIYHGQTITHIDALCHMWDQDGMWQGRDPDVEVTTQGANFGTIDAWSEGIVTRGVLIDVPRHRDTPYVTPDRPVHGWEIEEIAEAQGVEVESGDALLIYSGKDPYVRDGGDYGGGDRPGLSVTCAKFIRDHDVALLGWDMMDARPDPYGLAFPMHGVLFNYGVALLDNALLEPLAAACFEEGRYEFMFMGLPLNVARGTGSPVNPIAMF</sequence>
<protein>
    <recommendedName>
        <fullName evidence="3">Cyclase</fullName>
    </recommendedName>
</protein>
<dbReference type="PANTHER" id="PTHR34861:SF10">
    <property type="entry name" value="CYCLASE"/>
    <property type="match status" value="1"/>
</dbReference>
<name>A0A381YZ76_9ZZZZ</name>
<dbReference type="AlphaFoldDB" id="A0A381YZ76"/>
<dbReference type="InterPro" id="IPR007325">
    <property type="entry name" value="KFase/CYL"/>
</dbReference>
<dbReference type="Pfam" id="PF04199">
    <property type="entry name" value="Cyclase"/>
    <property type="match status" value="1"/>
</dbReference>
<evidence type="ECO:0008006" key="3">
    <source>
        <dbReference type="Google" id="ProtNLM"/>
    </source>
</evidence>
<reference evidence="2" key="1">
    <citation type="submission" date="2018-05" db="EMBL/GenBank/DDBJ databases">
        <authorList>
            <person name="Lanie J.A."/>
            <person name="Ng W.-L."/>
            <person name="Kazmierczak K.M."/>
            <person name="Andrzejewski T.M."/>
            <person name="Davidsen T.M."/>
            <person name="Wayne K.J."/>
            <person name="Tettelin H."/>
            <person name="Glass J.I."/>
            <person name="Rusch D."/>
            <person name="Podicherti R."/>
            <person name="Tsui H.-C.T."/>
            <person name="Winkler M.E."/>
        </authorList>
    </citation>
    <scope>NUCLEOTIDE SEQUENCE</scope>
</reference>
<feature type="non-terminal residue" evidence="2">
    <location>
        <position position="1"/>
    </location>
</feature>
<dbReference type="SUPFAM" id="SSF102198">
    <property type="entry name" value="Putative cyclase"/>
    <property type="match status" value="1"/>
</dbReference>